<dbReference type="EMBL" id="ML143397">
    <property type="protein sequence ID" value="TBU31919.1"/>
    <property type="molecule type" value="Genomic_DNA"/>
</dbReference>
<evidence type="ECO:0000313" key="1">
    <source>
        <dbReference type="EMBL" id="TBU31919.1"/>
    </source>
</evidence>
<proteinExistence type="predicted"/>
<organism evidence="1">
    <name type="scientific">Dichomitus squalens</name>
    <dbReference type="NCBI Taxonomy" id="114155"/>
    <lineage>
        <taxon>Eukaryota</taxon>
        <taxon>Fungi</taxon>
        <taxon>Dikarya</taxon>
        <taxon>Basidiomycota</taxon>
        <taxon>Agaricomycotina</taxon>
        <taxon>Agaricomycetes</taxon>
        <taxon>Polyporales</taxon>
        <taxon>Polyporaceae</taxon>
        <taxon>Dichomitus</taxon>
    </lineage>
</organism>
<sequence>MSEPKRQRMFARHPPLTNKLLERFNSVGHSKLVALPEHVVRGLHPRALDLGRQTSAALRQLAQTLKRIYWPQNYPDTSGKQVRLKRSPQIIEYKSPDASRNKRAHTADALSRTPFVFVKLRAGSNMSHELRCECITHDRPRLSLPISIHTDDDLALSPMPRYVWGPDRSRTMISSMSPNGFANRLQVHRLVHPEGGVL</sequence>
<name>A0A4Q9MVH8_9APHY</name>
<gene>
    <name evidence="1" type="ORF">BD311DRAFT_80620</name>
</gene>
<dbReference type="AlphaFoldDB" id="A0A4Q9MVH8"/>
<dbReference type="Proteomes" id="UP000292957">
    <property type="component" value="Unassembled WGS sequence"/>
</dbReference>
<accession>A0A4Q9MVH8</accession>
<protein>
    <submittedName>
        <fullName evidence="1">Uncharacterized protein</fullName>
    </submittedName>
</protein>
<reference evidence="1" key="1">
    <citation type="submission" date="2019-01" db="EMBL/GenBank/DDBJ databases">
        <title>Draft genome sequences of three monokaryotic isolates of the white-rot basidiomycete fungus Dichomitus squalens.</title>
        <authorList>
            <consortium name="DOE Joint Genome Institute"/>
            <person name="Lopez S.C."/>
            <person name="Andreopoulos B."/>
            <person name="Pangilinan J."/>
            <person name="Lipzen A."/>
            <person name="Riley R."/>
            <person name="Ahrendt S."/>
            <person name="Ng V."/>
            <person name="Barry K."/>
            <person name="Daum C."/>
            <person name="Grigoriev I.V."/>
            <person name="Hilden K.S."/>
            <person name="Makela M.R."/>
            <person name="de Vries R.P."/>
        </authorList>
    </citation>
    <scope>NUCLEOTIDE SEQUENCE [LARGE SCALE GENOMIC DNA]</scope>
    <source>
        <strain evidence="1">OM18370.1</strain>
    </source>
</reference>